<dbReference type="SUPFAM" id="SSF53335">
    <property type="entry name" value="S-adenosyl-L-methionine-dependent methyltransferases"/>
    <property type="match status" value="1"/>
</dbReference>
<comment type="caution">
    <text evidence="2">The sequence shown here is derived from an EMBL/GenBank/DDBJ whole genome shotgun (WGS) entry which is preliminary data.</text>
</comment>
<protein>
    <submittedName>
        <fullName evidence="2">Uncharacterized protein</fullName>
    </submittedName>
</protein>
<proteinExistence type="predicted"/>
<dbReference type="InterPro" id="IPR029063">
    <property type="entry name" value="SAM-dependent_MTases_sf"/>
</dbReference>
<dbReference type="AlphaFoldDB" id="A0A9P4MAE6"/>
<dbReference type="Gene3D" id="3.40.50.150">
    <property type="entry name" value="Vaccinia Virus protein VP39"/>
    <property type="match status" value="1"/>
</dbReference>
<dbReference type="EMBL" id="ML978124">
    <property type="protein sequence ID" value="KAF2100302.1"/>
    <property type="molecule type" value="Genomic_DNA"/>
</dbReference>
<gene>
    <name evidence="2" type="ORF">NA57DRAFT_54393</name>
</gene>
<sequence length="396" mass="43329">MPHALMVDVVDQHQISDPLHVFDLPQLYTKPSATELLSALSLLTIEPRSWSPTSRHRNEAPAVNPEGITSYLTRIISSPLAWLSDDAEKETIWETASVRLAERSGRSAMPAMERTFRIAKREEDFELSGDGDIEILLHEPSLTADNLGLKTWCASYLLSKRLHELELPSLQKELSKTSQGLYQVLELGSGTGLVGMAAAAVLGAGVVLTDLPEIESNLARNVETNRTVIQRNGGLARTAVLDWLNPAVLLPSSPLRSLTASAPNILNHLPINPINPTNALPTPPDSSPATPSTPPPSFPVILAADCIYSPTHPALLVSTIETWLSKSADSRVVIELPLRSAYSGDVDELRRRMRQIGLALLEEGEETGLDDWGGEGDDEGREVRCWWGVWGWRTKV</sequence>
<dbReference type="PANTHER" id="PTHR14614:SF156">
    <property type="entry name" value="PROTEIN-LYSINE N-METHYLTRANSFERASE EFM2"/>
    <property type="match status" value="1"/>
</dbReference>
<name>A0A9P4MAE6_9PEZI</name>
<dbReference type="Pfam" id="PF10294">
    <property type="entry name" value="Methyltransf_16"/>
    <property type="match status" value="1"/>
</dbReference>
<feature type="compositionally biased region" description="Pro residues" evidence="1">
    <location>
        <begin position="281"/>
        <end position="295"/>
    </location>
</feature>
<evidence type="ECO:0000256" key="1">
    <source>
        <dbReference type="SAM" id="MobiDB-lite"/>
    </source>
</evidence>
<keyword evidence="3" id="KW-1185">Reference proteome</keyword>
<feature type="region of interest" description="Disordered" evidence="1">
    <location>
        <begin position="276"/>
        <end position="295"/>
    </location>
</feature>
<evidence type="ECO:0000313" key="3">
    <source>
        <dbReference type="Proteomes" id="UP000799772"/>
    </source>
</evidence>
<dbReference type="GO" id="GO:0008757">
    <property type="term" value="F:S-adenosylmethionine-dependent methyltransferase activity"/>
    <property type="evidence" value="ECO:0007669"/>
    <property type="project" value="UniProtKB-ARBA"/>
</dbReference>
<evidence type="ECO:0000313" key="2">
    <source>
        <dbReference type="EMBL" id="KAF2100302.1"/>
    </source>
</evidence>
<dbReference type="InterPro" id="IPR019410">
    <property type="entry name" value="Methyltransf_16"/>
</dbReference>
<reference evidence="2" key="1">
    <citation type="journal article" date="2020" name="Stud. Mycol.">
        <title>101 Dothideomycetes genomes: a test case for predicting lifestyles and emergence of pathogens.</title>
        <authorList>
            <person name="Haridas S."/>
            <person name="Albert R."/>
            <person name="Binder M."/>
            <person name="Bloem J."/>
            <person name="Labutti K."/>
            <person name="Salamov A."/>
            <person name="Andreopoulos B."/>
            <person name="Baker S."/>
            <person name="Barry K."/>
            <person name="Bills G."/>
            <person name="Bluhm B."/>
            <person name="Cannon C."/>
            <person name="Castanera R."/>
            <person name="Culley D."/>
            <person name="Daum C."/>
            <person name="Ezra D."/>
            <person name="Gonzalez J."/>
            <person name="Henrissat B."/>
            <person name="Kuo A."/>
            <person name="Liang C."/>
            <person name="Lipzen A."/>
            <person name="Lutzoni F."/>
            <person name="Magnuson J."/>
            <person name="Mondo S."/>
            <person name="Nolan M."/>
            <person name="Ohm R."/>
            <person name="Pangilinan J."/>
            <person name="Park H.-J."/>
            <person name="Ramirez L."/>
            <person name="Alfaro M."/>
            <person name="Sun H."/>
            <person name="Tritt A."/>
            <person name="Yoshinaga Y."/>
            <person name="Zwiers L.-H."/>
            <person name="Turgeon B."/>
            <person name="Goodwin S."/>
            <person name="Spatafora J."/>
            <person name="Crous P."/>
            <person name="Grigoriev I."/>
        </authorList>
    </citation>
    <scope>NUCLEOTIDE SEQUENCE</scope>
    <source>
        <strain evidence="2">CBS 133067</strain>
    </source>
</reference>
<organism evidence="2 3">
    <name type="scientific">Rhizodiscina lignyota</name>
    <dbReference type="NCBI Taxonomy" id="1504668"/>
    <lineage>
        <taxon>Eukaryota</taxon>
        <taxon>Fungi</taxon>
        <taxon>Dikarya</taxon>
        <taxon>Ascomycota</taxon>
        <taxon>Pezizomycotina</taxon>
        <taxon>Dothideomycetes</taxon>
        <taxon>Pleosporomycetidae</taxon>
        <taxon>Aulographales</taxon>
        <taxon>Rhizodiscinaceae</taxon>
        <taxon>Rhizodiscina</taxon>
    </lineage>
</organism>
<dbReference type="GO" id="GO:0005829">
    <property type="term" value="C:cytosol"/>
    <property type="evidence" value="ECO:0007669"/>
    <property type="project" value="TreeGrafter"/>
</dbReference>
<dbReference type="Proteomes" id="UP000799772">
    <property type="component" value="Unassembled WGS sequence"/>
</dbReference>
<accession>A0A9P4MAE6</accession>
<dbReference type="PANTHER" id="PTHR14614">
    <property type="entry name" value="HEPATOCELLULAR CARCINOMA-ASSOCIATED ANTIGEN"/>
    <property type="match status" value="1"/>
</dbReference>
<dbReference type="OrthoDB" id="433955at2759"/>